<organism evidence="1 2">
    <name type="scientific">Glossina pallidipes</name>
    <name type="common">Tsetse fly</name>
    <dbReference type="NCBI Taxonomy" id="7398"/>
    <lineage>
        <taxon>Eukaryota</taxon>
        <taxon>Metazoa</taxon>
        <taxon>Ecdysozoa</taxon>
        <taxon>Arthropoda</taxon>
        <taxon>Hexapoda</taxon>
        <taxon>Insecta</taxon>
        <taxon>Pterygota</taxon>
        <taxon>Neoptera</taxon>
        <taxon>Endopterygota</taxon>
        <taxon>Diptera</taxon>
        <taxon>Brachycera</taxon>
        <taxon>Muscomorpha</taxon>
        <taxon>Hippoboscoidea</taxon>
        <taxon>Glossinidae</taxon>
        <taxon>Glossina</taxon>
    </lineage>
</organism>
<dbReference type="AlphaFoldDB" id="A0A1A9ZIG5"/>
<reference evidence="1" key="2">
    <citation type="submission" date="2020-05" db="UniProtKB">
        <authorList>
            <consortium name="EnsemblMetazoa"/>
        </authorList>
    </citation>
    <scope>IDENTIFICATION</scope>
    <source>
        <strain evidence="1">IAEA</strain>
    </source>
</reference>
<sequence length="133" mass="14825">MINSDVRASSLVNGIHYFLKLRTVTAIAFTPTTLCKLPRGTLDELNVCSEVGRFINTLNGSEDNPGYEVGGKALATDAVEPNDIVPRQRTFYRSMYMGTANFNFELVLLWVPFIMANPYADCQSDRQFCADCV</sequence>
<dbReference type="Proteomes" id="UP000092445">
    <property type="component" value="Unassembled WGS sequence"/>
</dbReference>
<evidence type="ECO:0000313" key="2">
    <source>
        <dbReference type="Proteomes" id="UP000092445"/>
    </source>
</evidence>
<protein>
    <submittedName>
        <fullName evidence="1">Uncharacterized protein</fullName>
    </submittedName>
</protein>
<dbReference type="VEuPathDB" id="VectorBase:GPAI015609"/>
<keyword evidence="2" id="KW-1185">Reference proteome</keyword>
<evidence type="ECO:0000313" key="1">
    <source>
        <dbReference type="EnsemblMetazoa" id="GPAI015609-PA"/>
    </source>
</evidence>
<name>A0A1A9ZIG5_GLOPL</name>
<accession>A0A1A9ZIG5</accession>
<dbReference type="EnsemblMetazoa" id="GPAI015609-RA">
    <property type="protein sequence ID" value="GPAI015609-PA"/>
    <property type="gene ID" value="GPAI015609"/>
</dbReference>
<proteinExistence type="predicted"/>
<reference evidence="2" key="1">
    <citation type="submission" date="2014-03" db="EMBL/GenBank/DDBJ databases">
        <authorList>
            <person name="Aksoy S."/>
            <person name="Warren W."/>
            <person name="Wilson R.K."/>
        </authorList>
    </citation>
    <scope>NUCLEOTIDE SEQUENCE [LARGE SCALE GENOMIC DNA]</scope>
    <source>
        <strain evidence="2">IAEA</strain>
    </source>
</reference>